<name>A0ABW9MS35_9XANT</name>
<comment type="caution">
    <text evidence="1">The sequence shown here is derived from an EMBL/GenBank/DDBJ whole genome shotgun (WGS) entry which is preliminary data.</text>
</comment>
<keyword evidence="2" id="KW-1185">Reference proteome</keyword>
<dbReference type="Proteomes" id="UP001637990">
    <property type="component" value="Unassembled WGS sequence"/>
</dbReference>
<reference evidence="1 2" key="1">
    <citation type="submission" date="2024-11" db="EMBL/GenBank/DDBJ databases">
        <title>Genome sequencing of Xanthomonas codiaei.</title>
        <authorList>
            <person name="Studholme D.J."/>
        </authorList>
    </citation>
    <scope>NUCLEOTIDE SEQUENCE [LARGE SCALE GENOMIC DNA]</scope>
    <source>
        <strain evidence="1 2">NCPPB 4350</strain>
    </source>
</reference>
<accession>A0ABW9MS35</accession>
<evidence type="ECO:0000313" key="2">
    <source>
        <dbReference type="Proteomes" id="UP001637990"/>
    </source>
</evidence>
<organism evidence="1 2">
    <name type="scientific">Xanthomonas codiaei</name>
    <dbReference type="NCBI Taxonomy" id="56463"/>
    <lineage>
        <taxon>Bacteria</taxon>
        <taxon>Pseudomonadati</taxon>
        <taxon>Pseudomonadota</taxon>
        <taxon>Gammaproteobacteria</taxon>
        <taxon>Lysobacterales</taxon>
        <taxon>Lysobacteraceae</taxon>
        <taxon>Xanthomonas</taxon>
    </lineage>
</organism>
<sequence>MESVRIKINGAFWDSQIYSGELILFAEDGSLRRLDWRAFIDGLADAYGNIRTALRVSFIDGELFYNDKVRKILLDPEIAKPIRDQLKRLASEDLWVDNHRGEKVSSPFDFVPTDTEVYYNNIIASGNEGLYSCSRTNIGRRDSYLFAEKHHDARFLQVKASDRHTAVAAAAGSDGLIEFGFEKDGGEARLEGEKHLSTRPCSACEWAFQNVVGWTDGSAFLANFNEEKKRGSLDSYRIFDRVIDFSEIFGAEKNASGRSFSWGSREKFYRVDGDEIIVVERKGKTGSKNKKASESSGEFEKIGSLQTGFDGAEILATGTAPFGSVVELKDRLVVVRSDGKVEEFFGELVHWRIFPRSSHYSNQIHLIYEDHMEVVSFVHDYFVGQLDKNFGFSRNSDSFSEEVQSAFL</sequence>
<dbReference type="EMBL" id="JBJGBS010000149">
    <property type="protein sequence ID" value="MFO3707099.1"/>
    <property type="molecule type" value="Genomic_DNA"/>
</dbReference>
<evidence type="ECO:0000313" key="1">
    <source>
        <dbReference type="EMBL" id="MFO3707099.1"/>
    </source>
</evidence>
<dbReference type="RefSeq" id="WP_146091897.1">
    <property type="nucleotide sequence ID" value="NZ_JBJGBS010000149.1"/>
</dbReference>
<protein>
    <submittedName>
        <fullName evidence="1">Uncharacterized protein</fullName>
    </submittedName>
</protein>
<gene>
    <name evidence="1" type="ORF">ACI6Q5_19495</name>
</gene>
<proteinExistence type="predicted"/>